<feature type="compositionally biased region" description="Polar residues" evidence="1">
    <location>
        <begin position="26"/>
        <end position="44"/>
    </location>
</feature>
<keyword evidence="5" id="KW-1185">Reference proteome</keyword>
<protein>
    <submittedName>
        <fullName evidence="4">Lysozyme inhibitor LprI family protein</fullName>
    </submittedName>
</protein>
<feature type="domain" description="Lysozyme inhibitor LprI-like N-terminal" evidence="3">
    <location>
        <begin position="124"/>
        <end position="212"/>
    </location>
</feature>
<sequence length="218" mass="24954">MKNNHRVLMGMLIIVLVILAACGNSPDESSTPADNDSENNNVTQDTKEEASNSDSKENASNTDNTNTDVSDQENKDTNKKVDTSDNVPAKEEAPSTNHTEGNLKEEYLQKLKDAKKETEELEATDSSTYALKKVENDRWEIWDELLNEIYGKLKEQLPPEEMDELREEQRKWIEYRDDNALKASLKYKGGTQEHLEYVAVLANLTEERCFELVEEYMK</sequence>
<feature type="compositionally biased region" description="Basic and acidic residues" evidence="1">
    <location>
        <begin position="72"/>
        <end position="93"/>
    </location>
</feature>
<feature type="signal peptide" evidence="2">
    <location>
        <begin position="1"/>
        <end position="20"/>
    </location>
</feature>
<dbReference type="Proteomes" id="UP001597506">
    <property type="component" value="Unassembled WGS sequence"/>
</dbReference>
<feature type="compositionally biased region" description="Basic and acidic residues" evidence="1">
    <location>
        <begin position="45"/>
        <end position="57"/>
    </location>
</feature>
<dbReference type="EMBL" id="JBHUMF010000031">
    <property type="protein sequence ID" value="MFD2681874.1"/>
    <property type="molecule type" value="Genomic_DNA"/>
</dbReference>
<evidence type="ECO:0000313" key="4">
    <source>
        <dbReference type="EMBL" id="MFD2681874.1"/>
    </source>
</evidence>
<dbReference type="InterPro" id="IPR009739">
    <property type="entry name" value="LprI-like_N"/>
</dbReference>
<evidence type="ECO:0000313" key="5">
    <source>
        <dbReference type="Proteomes" id="UP001597506"/>
    </source>
</evidence>
<feature type="compositionally biased region" description="Polar residues" evidence="1">
    <location>
        <begin position="58"/>
        <end position="69"/>
    </location>
</feature>
<keyword evidence="2" id="KW-0732">Signal</keyword>
<name>A0ABW5RUP3_9BACI</name>
<dbReference type="PANTHER" id="PTHR39176:SF1">
    <property type="entry name" value="PERIPLASMIC PROTEIN"/>
    <property type="match status" value="1"/>
</dbReference>
<reference evidence="5" key="1">
    <citation type="journal article" date="2019" name="Int. J. Syst. Evol. Microbiol.">
        <title>The Global Catalogue of Microorganisms (GCM) 10K type strain sequencing project: providing services to taxonomists for standard genome sequencing and annotation.</title>
        <authorList>
            <consortium name="The Broad Institute Genomics Platform"/>
            <consortium name="The Broad Institute Genome Sequencing Center for Infectious Disease"/>
            <person name="Wu L."/>
            <person name="Ma J."/>
        </authorList>
    </citation>
    <scope>NUCLEOTIDE SEQUENCE [LARGE SCALE GENOMIC DNA]</scope>
    <source>
        <strain evidence="5">KCTC 3913</strain>
    </source>
</reference>
<comment type="caution">
    <text evidence="4">The sequence shown here is derived from an EMBL/GenBank/DDBJ whole genome shotgun (WGS) entry which is preliminary data.</text>
</comment>
<evidence type="ECO:0000256" key="2">
    <source>
        <dbReference type="SAM" id="SignalP"/>
    </source>
</evidence>
<dbReference type="Pfam" id="PF07007">
    <property type="entry name" value="LprI"/>
    <property type="match status" value="1"/>
</dbReference>
<organism evidence="4 5">
    <name type="scientific">Bacillus seohaeanensis</name>
    <dbReference type="NCBI Taxonomy" id="284580"/>
    <lineage>
        <taxon>Bacteria</taxon>
        <taxon>Bacillati</taxon>
        <taxon>Bacillota</taxon>
        <taxon>Bacilli</taxon>
        <taxon>Bacillales</taxon>
        <taxon>Bacillaceae</taxon>
        <taxon>Bacillus</taxon>
    </lineage>
</organism>
<proteinExistence type="predicted"/>
<evidence type="ECO:0000256" key="1">
    <source>
        <dbReference type="SAM" id="MobiDB-lite"/>
    </source>
</evidence>
<feature type="region of interest" description="Disordered" evidence="1">
    <location>
        <begin position="25"/>
        <end position="107"/>
    </location>
</feature>
<dbReference type="PANTHER" id="PTHR39176">
    <property type="entry name" value="PERIPLASMIC PROTEIN-RELATED"/>
    <property type="match status" value="1"/>
</dbReference>
<dbReference type="PROSITE" id="PS51257">
    <property type="entry name" value="PROKAR_LIPOPROTEIN"/>
    <property type="match status" value="1"/>
</dbReference>
<feature type="chain" id="PRO_5046323137" evidence="2">
    <location>
        <begin position="21"/>
        <end position="218"/>
    </location>
</feature>
<evidence type="ECO:0000259" key="3">
    <source>
        <dbReference type="Pfam" id="PF07007"/>
    </source>
</evidence>
<gene>
    <name evidence="4" type="ORF">ACFSUL_14125</name>
</gene>
<accession>A0ABW5RUP3</accession>
<dbReference type="RefSeq" id="WP_377936443.1">
    <property type="nucleotide sequence ID" value="NZ_JBHUMF010000031.1"/>
</dbReference>
<dbReference type="Gene3D" id="1.20.1270.180">
    <property type="match status" value="1"/>
</dbReference>